<name>A0ABP8HUY3_9BACT</name>
<evidence type="ECO:0008006" key="3">
    <source>
        <dbReference type="Google" id="ProtNLM"/>
    </source>
</evidence>
<protein>
    <recommendedName>
        <fullName evidence="3">Gliding motility lipoprotein GldH</fullName>
    </recommendedName>
</protein>
<reference evidence="2" key="1">
    <citation type="journal article" date="2019" name="Int. J. Syst. Evol. Microbiol.">
        <title>The Global Catalogue of Microorganisms (GCM) 10K type strain sequencing project: providing services to taxonomists for standard genome sequencing and annotation.</title>
        <authorList>
            <consortium name="The Broad Institute Genomics Platform"/>
            <consortium name="The Broad Institute Genome Sequencing Center for Infectious Disease"/>
            <person name="Wu L."/>
            <person name="Ma J."/>
        </authorList>
    </citation>
    <scope>NUCLEOTIDE SEQUENCE [LARGE SCALE GENOMIC DNA]</scope>
    <source>
        <strain evidence="2">JCM 17919</strain>
    </source>
</reference>
<dbReference type="EMBL" id="BAABGY010000020">
    <property type="protein sequence ID" value="GAA4345019.1"/>
    <property type="molecule type" value="Genomic_DNA"/>
</dbReference>
<gene>
    <name evidence="1" type="ORF">GCM10023184_46790</name>
</gene>
<keyword evidence="2" id="KW-1185">Reference proteome</keyword>
<dbReference type="InterPro" id="IPR020018">
    <property type="entry name" value="Motility-assoc_lipoprot_GldH"/>
</dbReference>
<dbReference type="PROSITE" id="PS51257">
    <property type="entry name" value="PROKAR_LIPOPROTEIN"/>
    <property type="match status" value="1"/>
</dbReference>
<comment type="caution">
    <text evidence="1">The sequence shown here is derived from an EMBL/GenBank/DDBJ whole genome shotgun (WGS) entry which is preliminary data.</text>
</comment>
<sequence>MTRSLSLLILSALFLGGCDTIDLYERTAALKGHEWRSNVKPTFRFDIKDTTAPYQLYVLFRHSAEYGFNNVWVSLATTFPDGKTARVQYELPLATNEKGWLGTGMSDVFEHRIALTPVGKEFYFRQAGTYTFTLEHIMRENPLLGVHNVGLRVEKKRGG</sequence>
<dbReference type="RefSeq" id="WP_345258484.1">
    <property type="nucleotide sequence ID" value="NZ_BAABGY010000020.1"/>
</dbReference>
<proteinExistence type="predicted"/>
<dbReference type="NCBIfam" id="TIGR03511">
    <property type="entry name" value="GldH_lipo"/>
    <property type="match status" value="1"/>
</dbReference>
<evidence type="ECO:0000313" key="1">
    <source>
        <dbReference type="EMBL" id="GAA4345019.1"/>
    </source>
</evidence>
<dbReference type="Pfam" id="PF14109">
    <property type="entry name" value="GldH_lipo"/>
    <property type="match status" value="1"/>
</dbReference>
<accession>A0ABP8HUY3</accession>
<evidence type="ECO:0000313" key="2">
    <source>
        <dbReference type="Proteomes" id="UP001501725"/>
    </source>
</evidence>
<dbReference type="Proteomes" id="UP001501725">
    <property type="component" value="Unassembled WGS sequence"/>
</dbReference>
<organism evidence="1 2">
    <name type="scientific">Flaviaesturariibacter amylovorans</name>
    <dbReference type="NCBI Taxonomy" id="1084520"/>
    <lineage>
        <taxon>Bacteria</taxon>
        <taxon>Pseudomonadati</taxon>
        <taxon>Bacteroidota</taxon>
        <taxon>Chitinophagia</taxon>
        <taxon>Chitinophagales</taxon>
        <taxon>Chitinophagaceae</taxon>
        <taxon>Flaviaestuariibacter</taxon>
    </lineage>
</organism>